<evidence type="ECO:0008006" key="3">
    <source>
        <dbReference type="Google" id="ProtNLM"/>
    </source>
</evidence>
<dbReference type="SUPFAM" id="SSF56112">
    <property type="entry name" value="Protein kinase-like (PK-like)"/>
    <property type="match status" value="1"/>
</dbReference>
<protein>
    <recommendedName>
        <fullName evidence="3">Lipopolysaccharide kinase (Kdo/WaaP) family protein</fullName>
    </recommendedName>
</protein>
<organism evidence="1 2">
    <name type="scientific">Balnearium lithotrophicum</name>
    <dbReference type="NCBI Taxonomy" id="223788"/>
    <lineage>
        <taxon>Bacteria</taxon>
        <taxon>Pseudomonadati</taxon>
        <taxon>Aquificota</taxon>
        <taxon>Aquificia</taxon>
        <taxon>Desulfurobacteriales</taxon>
        <taxon>Desulfurobacteriaceae</taxon>
        <taxon>Balnearium</taxon>
    </lineage>
</organism>
<evidence type="ECO:0000313" key="2">
    <source>
        <dbReference type="Proteomes" id="UP000317315"/>
    </source>
</evidence>
<accession>A0A521BT25</accession>
<name>A0A521BT25_9BACT</name>
<proteinExistence type="predicted"/>
<sequence>MNVKKLYSSKRTKGYIIGDEKRYFLKVFYGHSFNVYLKSIKTIYNRSRPENEFFFSKFLNKKDIKTIDVLRYKSKTFLKFLKLDVGYTISNYENIIPLDKLKNDANFSRLILESVCLSAKLHNLSVRHGDLSVSNFGFNGREIILIDLETMSFTFSVYQTAKEFADYLYDIWKNRPDLDLTEILKVYISQINLSDRKREKFRKFALGKLKKWGIL</sequence>
<keyword evidence="2" id="KW-1185">Reference proteome</keyword>
<dbReference type="AlphaFoldDB" id="A0A521BT25"/>
<dbReference type="InterPro" id="IPR011009">
    <property type="entry name" value="Kinase-like_dom_sf"/>
</dbReference>
<gene>
    <name evidence="1" type="ORF">SAMN06269117_10766</name>
</gene>
<dbReference type="EMBL" id="FXTM01000007">
    <property type="protein sequence ID" value="SMO50298.1"/>
    <property type="molecule type" value="Genomic_DNA"/>
</dbReference>
<evidence type="ECO:0000313" key="1">
    <source>
        <dbReference type="EMBL" id="SMO50298.1"/>
    </source>
</evidence>
<dbReference type="Proteomes" id="UP000317315">
    <property type="component" value="Unassembled WGS sequence"/>
</dbReference>
<reference evidence="1 2" key="1">
    <citation type="submission" date="2017-05" db="EMBL/GenBank/DDBJ databases">
        <authorList>
            <person name="Varghese N."/>
            <person name="Submissions S."/>
        </authorList>
    </citation>
    <scope>NUCLEOTIDE SEQUENCE [LARGE SCALE GENOMIC DNA]</scope>
    <source>
        <strain evidence="1 2">DSM 16304</strain>
    </source>
</reference>
<dbReference type="RefSeq" id="WP_142934848.1">
    <property type="nucleotide sequence ID" value="NZ_FXTM01000007.1"/>
</dbReference>